<organism evidence="2">
    <name type="scientific">Tanacetum cinerariifolium</name>
    <name type="common">Dalmatian daisy</name>
    <name type="synonym">Chrysanthemum cinerariifolium</name>
    <dbReference type="NCBI Taxonomy" id="118510"/>
    <lineage>
        <taxon>Eukaryota</taxon>
        <taxon>Viridiplantae</taxon>
        <taxon>Streptophyta</taxon>
        <taxon>Embryophyta</taxon>
        <taxon>Tracheophyta</taxon>
        <taxon>Spermatophyta</taxon>
        <taxon>Magnoliopsida</taxon>
        <taxon>eudicotyledons</taxon>
        <taxon>Gunneridae</taxon>
        <taxon>Pentapetalae</taxon>
        <taxon>asterids</taxon>
        <taxon>campanulids</taxon>
        <taxon>Asterales</taxon>
        <taxon>Asteraceae</taxon>
        <taxon>Asteroideae</taxon>
        <taxon>Anthemideae</taxon>
        <taxon>Anthemidinae</taxon>
        <taxon>Tanacetum</taxon>
    </lineage>
</organism>
<dbReference type="EMBL" id="BKCJ011290195">
    <property type="protein sequence ID" value="GFD15968.1"/>
    <property type="molecule type" value="Genomic_DNA"/>
</dbReference>
<sequence length="52" mass="5792">VPDVPTDESEEELSWNSFDDEGADDKRKDGNGDEDNEGDDGEEGEEDDDDEE</sequence>
<evidence type="ECO:0000256" key="1">
    <source>
        <dbReference type="SAM" id="MobiDB-lite"/>
    </source>
</evidence>
<accession>A0A699U3W1</accession>
<feature type="non-terminal residue" evidence="2">
    <location>
        <position position="1"/>
    </location>
</feature>
<feature type="compositionally biased region" description="Acidic residues" evidence="1">
    <location>
        <begin position="1"/>
        <end position="23"/>
    </location>
</feature>
<evidence type="ECO:0000313" key="2">
    <source>
        <dbReference type="EMBL" id="GFD15968.1"/>
    </source>
</evidence>
<dbReference type="AlphaFoldDB" id="A0A699U3W1"/>
<proteinExistence type="predicted"/>
<gene>
    <name evidence="2" type="ORF">Tci_887937</name>
</gene>
<comment type="caution">
    <text evidence="2">The sequence shown here is derived from an EMBL/GenBank/DDBJ whole genome shotgun (WGS) entry which is preliminary data.</text>
</comment>
<protein>
    <submittedName>
        <fullName evidence="2">Uncharacterized protein</fullName>
    </submittedName>
</protein>
<reference evidence="2" key="1">
    <citation type="journal article" date="2019" name="Sci. Rep.">
        <title>Draft genome of Tanacetum cinerariifolium, the natural source of mosquito coil.</title>
        <authorList>
            <person name="Yamashiro T."/>
            <person name="Shiraishi A."/>
            <person name="Satake H."/>
            <person name="Nakayama K."/>
        </authorList>
    </citation>
    <scope>NUCLEOTIDE SEQUENCE</scope>
</reference>
<name>A0A699U3W1_TANCI</name>
<feature type="region of interest" description="Disordered" evidence="1">
    <location>
        <begin position="1"/>
        <end position="52"/>
    </location>
</feature>
<feature type="compositionally biased region" description="Acidic residues" evidence="1">
    <location>
        <begin position="32"/>
        <end position="52"/>
    </location>
</feature>